<keyword evidence="1" id="KW-0812">Transmembrane</keyword>
<keyword evidence="1" id="KW-0472">Membrane</keyword>
<accession>A0A0P6IUT5</accession>
<keyword evidence="1" id="KW-1133">Transmembrane helix</keyword>
<dbReference type="AlphaFoldDB" id="A0A0P6IUT5"/>
<dbReference type="EMBL" id="GDUN01001091">
    <property type="protein sequence ID" value="JAN94828.1"/>
    <property type="molecule type" value="mRNA"/>
</dbReference>
<evidence type="ECO:0000313" key="2">
    <source>
        <dbReference type="EMBL" id="JAN94828.1"/>
    </source>
</evidence>
<proteinExistence type="evidence at transcript level"/>
<protein>
    <submittedName>
        <fullName evidence="2">Uncharacterized protein</fullName>
    </submittedName>
</protein>
<name>A0A0P6IUT5_AEDAE</name>
<reference evidence="2" key="1">
    <citation type="journal article" date="2016" name="PLoS ONE">
        <title>A Deep Insight into the Sialome of Male and Female Aedes aegypti Mosquitoes.</title>
        <authorList>
            <person name="Ribeiro J.M."/>
            <person name="Martin-Martin I."/>
            <person name="Arca B."/>
            <person name="Calvo E."/>
        </authorList>
    </citation>
    <scope>NUCLEOTIDE SEQUENCE</scope>
    <source>
        <strain evidence="2">Liverpool</strain>
        <tissue evidence="2">Salivary glands</tissue>
    </source>
</reference>
<sequence>SCGTLVETCMETSVIIFVPKPSRTLPFKKDPRSVGFEPLPLILIFLKSCMFTAMGLPYKKKYYTQIPFMN</sequence>
<evidence type="ECO:0000256" key="1">
    <source>
        <dbReference type="SAM" id="Phobius"/>
    </source>
</evidence>
<feature type="transmembrane region" description="Helical" evidence="1">
    <location>
        <begin position="39"/>
        <end position="58"/>
    </location>
</feature>
<organism evidence="2">
    <name type="scientific">Aedes aegypti</name>
    <name type="common">Yellowfever mosquito</name>
    <name type="synonym">Culex aegypti</name>
    <dbReference type="NCBI Taxonomy" id="7159"/>
    <lineage>
        <taxon>Eukaryota</taxon>
        <taxon>Metazoa</taxon>
        <taxon>Ecdysozoa</taxon>
        <taxon>Arthropoda</taxon>
        <taxon>Hexapoda</taxon>
        <taxon>Insecta</taxon>
        <taxon>Pterygota</taxon>
        <taxon>Neoptera</taxon>
        <taxon>Endopterygota</taxon>
        <taxon>Diptera</taxon>
        <taxon>Nematocera</taxon>
        <taxon>Culicoidea</taxon>
        <taxon>Culicidae</taxon>
        <taxon>Culicinae</taxon>
        <taxon>Aedini</taxon>
        <taxon>Aedes</taxon>
        <taxon>Stegomyia</taxon>
    </lineage>
</organism>
<feature type="non-terminal residue" evidence="2">
    <location>
        <position position="1"/>
    </location>
</feature>